<dbReference type="OMA" id="CTIRELP"/>
<reference evidence="11" key="1">
    <citation type="submission" date="2021-08" db="EMBL/GenBank/DDBJ databases">
        <title>WGS assembly of Ceratopteris richardii.</title>
        <authorList>
            <person name="Marchant D.B."/>
            <person name="Chen G."/>
            <person name="Jenkins J."/>
            <person name="Shu S."/>
            <person name="Leebens-Mack J."/>
            <person name="Grimwood J."/>
            <person name="Schmutz J."/>
            <person name="Soltis P."/>
            <person name="Soltis D."/>
            <person name="Chen Z.-H."/>
        </authorList>
    </citation>
    <scope>NUCLEOTIDE SEQUENCE</scope>
    <source>
        <strain evidence="11">Whitten #5841</strain>
        <tissue evidence="11">Leaf</tissue>
    </source>
</reference>
<dbReference type="AlphaFoldDB" id="A0A8T2SZQ3"/>
<evidence type="ECO:0000256" key="1">
    <source>
        <dbReference type="ARBA" id="ARBA00004651"/>
    </source>
</evidence>
<feature type="transmembrane region" description="Helical" evidence="9">
    <location>
        <begin position="223"/>
        <end position="241"/>
    </location>
</feature>
<evidence type="ECO:0000256" key="9">
    <source>
        <dbReference type="SAM" id="Phobius"/>
    </source>
</evidence>
<dbReference type="InterPro" id="IPR011531">
    <property type="entry name" value="HCO3_transpt-like_TM_dom"/>
</dbReference>
<organism evidence="11 12">
    <name type="scientific">Ceratopteris richardii</name>
    <name type="common">Triangle waterfern</name>
    <dbReference type="NCBI Taxonomy" id="49495"/>
    <lineage>
        <taxon>Eukaryota</taxon>
        <taxon>Viridiplantae</taxon>
        <taxon>Streptophyta</taxon>
        <taxon>Embryophyta</taxon>
        <taxon>Tracheophyta</taxon>
        <taxon>Polypodiopsida</taxon>
        <taxon>Polypodiidae</taxon>
        <taxon>Polypodiales</taxon>
        <taxon>Pteridineae</taxon>
        <taxon>Pteridaceae</taxon>
        <taxon>Parkerioideae</taxon>
        <taxon>Ceratopteris</taxon>
    </lineage>
</organism>
<feature type="domain" description="Bicarbonate transporter-like transmembrane" evidence="10">
    <location>
        <begin position="314"/>
        <end position="639"/>
    </location>
</feature>
<comment type="caution">
    <text evidence="11">The sequence shown here is derived from an EMBL/GenBank/DDBJ whole genome shotgun (WGS) entry which is preliminary data.</text>
</comment>
<dbReference type="GO" id="GO:0005886">
    <property type="term" value="C:plasma membrane"/>
    <property type="evidence" value="ECO:0007669"/>
    <property type="project" value="UniProtKB-SubCell"/>
</dbReference>
<keyword evidence="6 9" id="KW-0812">Transmembrane</keyword>
<feature type="transmembrane region" description="Helical" evidence="9">
    <location>
        <begin position="169"/>
        <end position="190"/>
    </location>
</feature>
<protein>
    <recommendedName>
        <fullName evidence="10">Bicarbonate transporter-like transmembrane domain-containing protein</fullName>
    </recommendedName>
</protein>
<comment type="similarity">
    <text evidence="2">Belongs to the anion exchanger (TC 2.A.31.3) family.</text>
</comment>
<dbReference type="OrthoDB" id="1735926at2759"/>
<proteinExistence type="inferred from homology"/>
<feature type="transmembrane region" description="Helical" evidence="9">
    <location>
        <begin position="196"/>
        <end position="216"/>
    </location>
</feature>
<dbReference type="Proteomes" id="UP000825935">
    <property type="component" value="Chromosome 16"/>
</dbReference>
<feature type="transmembrane region" description="Helical" evidence="9">
    <location>
        <begin position="443"/>
        <end position="467"/>
    </location>
</feature>
<evidence type="ECO:0000256" key="6">
    <source>
        <dbReference type="ARBA" id="ARBA00022692"/>
    </source>
</evidence>
<name>A0A8T2SZQ3_CERRI</name>
<evidence type="ECO:0000313" key="11">
    <source>
        <dbReference type="EMBL" id="KAH7387598.1"/>
    </source>
</evidence>
<evidence type="ECO:0000256" key="3">
    <source>
        <dbReference type="ARBA" id="ARBA00010993"/>
    </source>
</evidence>
<accession>A0A8T2SZQ3</accession>
<dbReference type="PRINTS" id="PR01231">
    <property type="entry name" value="HCO3TRNSPORT"/>
</dbReference>
<comment type="subcellular location">
    <subcellularLocation>
        <location evidence="1">Cell membrane</location>
        <topology evidence="1">Multi-pass membrane protein</topology>
    </subcellularLocation>
</comment>
<keyword evidence="5" id="KW-1003">Cell membrane</keyword>
<evidence type="ECO:0000256" key="5">
    <source>
        <dbReference type="ARBA" id="ARBA00022475"/>
    </source>
</evidence>
<dbReference type="EMBL" id="CM035421">
    <property type="protein sequence ID" value="KAH7387598.1"/>
    <property type="molecule type" value="Genomic_DNA"/>
</dbReference>
<evidence type="ECO:0000256" key="4">
    <source>
        <dbReference type="ARBA" id="ARBA00022448"/>
    </source>
</evidence>
<comment type="similarity">
    <text evidence="3">Belongs to the anion exchanger (TC 2.A.31) family.</text>
</comment>
<dbReference type="FunFam" id="1.10.287.570:FF:000001">
    <property type="entry name" value="Anion exchange protein"/>
    <property type="match status" value="1"/>
</dbReference>
<dbReference type="InterPro" id="IPR003020">
    <property type="entry name" value="HCO3_transpt_euk"/>
</dbReference>
<dbReference type="GO" id="GO:0050801">
    <property type="term" value="P:monoatomic ion homeostasis"/>
    <property type="evidence" value="ECO:0007669"/>
    <property type="project" value="TreeGrafter"/>
</dbReference>
<dbReference type="Gene3D" id="1.10.287.570">
    <property type="entry name" value="Helical hairpin bin"/>
    <property type="match status" value="1"/>
</dbReference>
<keyword evidence="4" id="KW-0813">Transport</keyword>
<feature type="transmembrane region" description="Helical" evidence="9">
    <location>
        <begin position="401"/>
        <end position="422"/>
    </location>
</feature>
<evidence type="ECO:0000256" key="8">
    <source>
        <dbReference type="ARBA" id="ARBA00023136"/>
    </source>
</evidence>
<gene>
    <name evidence="11" type="ORF">KP509_16G031700</name>
</gene>
<feature type="transmembrane region" description="Helical" evidence="9">
    <location>
        <begin position="355"/>
        <end position="372"/>
    </location>
</feature>
<dbReference type="GO" id="GO:0006820">
    <property type="term" value="P:monoatomic anion transport"/>
    <property type="evidence" value="ECO:0007669"/>
    <property type="project" value="InterPro"/>
</dbReference>
<dbReference type="PANTHER" id="PTHR11453:SF127">
    <property type="entry name" value="SOLUTE CARRIER FAMILY 4 MEMBER 11"/>
    <property type="match status" value="1"/>
</dbReference>
<keyword evidence="7 9" id="KW-1133">Transmembrane helix</keyword>
<feature type="transmembrane region" description="Helical" evidence="9">
    <location>
        <begin position="512"/>
        <end position="531"/>
    </location>
</feature>
<dbReference type="Pfam" id="PF00955">
    <property type="entry name" value="HCO3_cotransp"/>
    <property type="match status" value="2"/>
</dbReference>
<dbReference type="PANTHER" id="PTHR11453">
    <property type="entry name" value="ANION EXCHANGE PROTEIN"/>
    <property type="match status" value="1"/>
</dbReference>
<dbReference type="GO" id="GO:0005452">
    <property type="term" value="F:solute:inorganic anion antiporter activity"/>
    <property type="evidence" value="ECO:0007669"/>
    <property type="project" value="InterPro"/>
</dbReference>
<keyword evidence="12" id="KW-1185">Reference proteome</keyword>
<feature type="transmembrane region" description="Helical" evidence="9">
    <location>
        <begin position="313"/>
        <end position="335"/>
    </location>
</feature>
<feature type="domain" description="Bicarbonate transporter-like transmembrane" evidence="10">
    <location>
        <begin position="141"/>
        <end position="313"/>
    </location>
</feature>
<feature type="transmembrane region" description="Helical" evidence="9">
    <location>
        <begin position="253"/>
        <end position="271"/>
    </location>
</feature>
<sequence length="640" mass="69422">MASSSATTPSRAVSLDSFIARTPSSGHSLGYFIQKRRNYSWTISRRLLLQLRVGALSAPHFSSCLRTPEAWNSSLYEGVGLCTVSSMYTPLTQSVDGYLYPSALHRRNSLSTKTQAIGNLLTSQEEPLNVVQEEEENYGSFFGAGIRKDLKRRLVHYASDFKDGLHPKAVAAIFFLYFACLAPCIAFGGLLSHVTAGHIGVVETIIGTAGAGVLYPLAAGQPLTLLGPTGLMVVFCGLLYKVTLQMGLPFLPVYGWVGMWSGFFLVILAAVEASNLICHFTRFTDETFSALISLGYISEALKGVGNMFKTNSYTLASSLLAVILAGGTWQIASILTELKNTRFLFRSIRSALSDFGPPLAIFVMSSASHLLFPSVSLPELSIPSTLSTTSGRPWQIPLFSIPPWAIVASAIPAALLTLLVFLDQNITTRLVNNVDYHLRKGAGYHLDLAVLGVLMAILSCFGLPWMFASTVPSLSHVRSLATTSQSIHISGDNAEAPEEGIVGVRENRVTGILIHAIQVCIGASLLLLSLLRLVPMPVIDGIFLYMGVTSLAGNQFIERLKLWFCDPELYPQHEFIESVPKGVLHSFTALQLGCVAALWALKHSPYGITFPLLILALMPIRNHIAGSFVSPPYLEILDAH</sequence>
<evidence type="ECO:0000259" key="10">
    <source>
        <dbReference type="Pfam" id="PF00955"/>
    </source>
</evidence>
<evidence type="ECO:0000256" key="7">
    <source>
        <dbReference type="ARBA" id="ARBA00022989"/>
    </source>
</evidence>
<keyword evidence="8 9" id="KW-0472">Membrane</keyword>
<evidence type="ECO:0000256" key="2">
    <source>
        <dbReference type="ARBA" id="ARBA00006262"/>
    </source>
</evidence>
<evidence type="ECO:0000313" key="12">
    <source>
        <dbReference type="Proteomes" id="UP000825935"/>
    </source>
</evidence>